<proteinExistence type="predicted"/>
<evidence type="ECO:0000313" key="1">
    <source>
        <dbReference type="EMBL" id="RDX74606.1"/>
    </source>
</evidence>
<keyword evidence="2" id="KW-1185">Reference proteome</keyword>
<gene>
    <name evidence="1" type="ORF">CR513_45634</name>
</gene>
<dbReference type="EMBL" id="QJKJ01010125">
    <property type="protein sequence ID" value="RDX74606.1"/>
    <property type="molecule type" value="Genomic_DNA"/>
</dbReference>
<reference evidence="1" key="1">
    <citation type="submission" date="2018-05" db="EMBL/GenBank/DDBJ databases">
        <title>Draft genome of Mucuna pruriens seed.</title>
        <authorList>
            <person name="Nnadi N.E."/>
            <person name="Vos R."/>
            <person name="Hasami M.H."/>
            <person name="Devisetty U.K."/>
            <person name="Aguiy J.C."/>
        </authorList>
    </citation>
    <scope>NUCLEOTIDE SEQUENCE [LARGE SCALE GENOMIC DNA]</scope>
    <source>
        <strain evidence="1">JCA_2017</strain>
    </source>
</reference>
<sequence>MPSMALQIKSPNLYLFNQVTQILTKSINALPLTDIFYSLKTSFSRNTNFLIQTYFNNNSAFIIITFNYSTNLNSSSTSA</sequence>
<evidence type="ECO:0000313" key="2">
    <source>
        <dbReference type="Proteomes" id="UP000257109"/>
    </source>
</evidence>
<organism evidence="1 2">
    <name type="scientific">Mucuna pruriens</name>
    <name type="common">Velvet bean</name>
    <name type="synonym">Dolichos pruriens</name>
    <dbReference type="NCBI Taxonomy" id="157652"/>
    <lineage>
        <taxon>Eukaryota</taxon>
        <taxon>Viridiplantae</taxon>
        <taxon>Streptophyta</taxon>
        <taxon>Embryophyta</taxon>
        <taxon>Tracheophyta</taxon>
        <taxon>Spermatophyta</taxon>
        <taxon>Magnoliopsida</taxon>
        <taxon>eudicotyledons</taxon>
        <taxon>Gunneridae</taxon>
        <taxon>Pentapetalae</taxon>
        <taxon>rosids</taxon>
        <taxon>fabids</taxon>
        <taxon>Fabales</taxon>
        <taxon>Fabaceae</taxon>
        <taxon>Papilionoideae</taxon>
        <taxon>50 kb inversion clade</taxon>
        <taxon>NPAAA clade</taxon>
        <taxon>indigoferoid/millettioid clade</taxon>
        <taxon>Phaseoleae</taxon>
        <taxon>Mucuna</taxon>
    </lineage>
</organism>
<dbReference type="AlphaFoldDB" id="A0A371F8I2"/>
<feature type="non-terminal residue" evidence="1">
    <location>
        <position position="1"/>
    </location>
</feature>
<name>A0A371F8I2_MUCPR</name>
<comment type="caution">
    <text evidence="1">The sequence shown here is derived from an EMBL/GenBank/DDBJ whole genome shotgun (WGS) entry which is preliminary data.</text>
</comment>
<dbReference type="Proteomes" id="UP000257109">
    <property type="component" value="Unassembled WGS sequence"/>
</dbReference>
<accession>A0A371F8I2</accession>
<protein>
    <submittedName>
        <fullName evidence="1">Uncharacterized protein</fullName>
    </submittedName>
</protein>